<proteinExistence type="inferred from homology"/>
<reference evidence="9" key="1">
    <citation type="journal article" date="2020" name="Syst. Appl. Microbiol.">
        <title>Streptomyces alkaliterrae sp. nov., isolated from an alkaline soil, and emended descriptions of Streptomyces alkaliphilus, Streptomyces calidiresistens and Streptomyces durbertensis.</title>
        <authorList>
            <person name="Swiecimska M."/>
            <person name="Golinska P."/>
            <person name="Nouioui I."/>
            <person name="Wypij M."/>
            <person name="Rai M."/>
            <person name="Sangal V."/>
            <person name="Goodfellow M."/>
        </authorList>
    </citation>
    <scope>NUCLEOTIDE SEQUENCE [LARGE SCALE GENOMIC DNA]</scope>
    <source>
        <strain evidence="9">DSM 104538</strain>
    </source>
</reference>
<dbReference type="InterPro" id="IPR003439">
    <property type="entry name" value="ABC_transporter-like_ATP-bd"/>
</dbReference>
<dbReference type="Pfam" id="PF00005">
    <property type="entry name" value="ABC_tran"/>
    <property type="match status" value="1"/>
</dbReference>
<dbReference type="SUPFAM" id="SSF52540">
    <property type="entry name" value="P-loop containing nucleoside triphosphate hydrolases"/>
    <property type="match status" value="1"/>
</dbReference>
<feature type="transmembrane region" description="Helical" evidence="6">
    <location>
        <begin position="702"/>
        <end position="721"/>
    </location>
</feature>
<feature type="transmembrane region" description="Helical" evidence="6">
    <location>
        <begin position="627"/>
        <end position="650"/>
    </location>
</feature>
<dbReference type="EMBL" id="WMLF01000191">
    <property type="protein sequence ID" value="MBB1244753.1"/>
    <property type="molecule type" value="Genomic_DNA"/>
</dbReference>
<protein>
    <submittedName>
        <fullName evidence="8">ABC transporter ATP-binding protein</fullName>
    </submittedName>
</protein>
<keyword evidence="3" id="KW-0547">Nucleotide-binding</keyword>
<keyword evidence="6" id="KW-0472">Membrane</keyword>
<comment type="similarity">
    <text evidence="1">Belongs to the ABC transporter superfamily.</text>
</comment>
<keyword evidence="2" id="KW-0813">Transport</keyword>
<sequence length="726" mass="73673">MIQAIGLTSSPRRNRPLAVDDLTFEARPGEVTVLLGPAGAGKSTALRLMLQLVGGRGITLFRGRPLHRVPHVAREIGVMLGDVPGHPVRTAVGHLRMLTAVAGVPAERAEELLDVVGLSGLADQRLGTFSQGMDRRLGLAAALLGDPHTLVLDDPAGGLSPREAAWVRGLLRGFAQEGGLVLTTTRDPVEALRVGDRVITVEAGRLLADQSAAEFSRTRLRPRVVVATPHAERLAALILREAHAGVVPVARSAPGRQPEPLEVVRESGGVLSVYGSSCAMVGEVAYRHGVLVHQLAERCGGPGGAAAATPSENGLGPEVVPLLRADGRQENAVAADVSSVAEETSAAAPPTVRAALTTARTSALGTRQSSTRHRLVTDAGRERSLPSPLGPAGPSGPPGSEAVAGEAGLLPQEGREAAPPGPVAEAAASGRGRPATSRARAARAQLPPRLRAVPAPGPAWPLRYEWRRLVSVRSTWLLVAVALLASLGAACWFGGVTGAGGYPRLFDGGAVGWPMAPVAAAAGMLGALAFGHEFRYPALAPAQAPVPRRLGLLSAKLLAVGLLAVMLCLASAGINAMALSALPELAGPAGGAAATGAMGGAGGPVGADGTALVTAALLAIGCGWAGLLSAAVFRSALAGFAGVLAVPLLVEPLVRRLLAERLADPLAALSDRIAGLSAASWAGVGDGGWLAGVLDVALRPTGAALAVSLTCLLAVYLFGALRARPR</sequence>
<evidence type="ECO:0000256" key="4">
    <source>
        <dbReference type="ARBA" id="ARBA00022840"/>
    </source>
</evidence>
<dbReference type="Gene3D" id="3.40.50.300">
    <property type="entry name" value="P-loop containing nucleotide triphosphate hydrolases"/>
    <property type="match status" value="1"/>
</dbReference>
<dbReference type="RefSeq" id="WP_182856102.1">
    <property type="nucleotide sequence ID" value="NZ_WMLF01000191.1"/>
</dbReference>
<evidence type="ECO:0000313" key="9">
    <source>
        <dbReference type="Proteomes" id="UP000766698"/>
    </source>
</evidence>
<evidence type="ECO:0000256" key="3">
    <source>
        <dbReference type="ARBA" id="ARBA00022741"/>
    </source>
</evidence>
<comment type="caution">
    <text evidence="8">The sequence shown here is derived from an EMBL/GenBank/DDBJ whole genome shotgun (WGS) entry which is preliminary data.</text>
</comment>
<dbReference type="PROSITE" id="PS50893">
    <property type="entry name" value="ABC_TRANSPORTER_2"/>
    <property type="match status" value="1"/>
</dbReference>
<evidence type="ECO:0000259" key="7">
    <source>
        <dbReference type="PROSITE" id="PS50893"/>
    </source>
</evidence>
<feature type="region of interest" description="Disordered" evidence="5">
    <location>
        <begin position="360"/>
        <end position="443"/>
    </location>
</feature>
<accession>A0ABR6EHW4</accession>
<dbReference type="Proteomes" id="UP000766698">
    <property type="component" value="Unassembled WGS sequence"/>
</dbReference>
<dbReference type="InterPro" id="IPR027417">
    <property type="entry name" value="P-loop_NTPase"/>
</dbReference>
<dbReference type="InterPro" id="IPR003593">
    <property type="entry name" value="AAA+_ATPase"/>
</dbReference>
<feature type="transmembrane region" description="Helical" evidence="6">
    <location>
        <begin position="476"/>
        <end position="499"/>
    </location>
</feature>
<dbReference type="SMART" id="SM00382">
    <property type="entry name" value="AAA"/>
    <property type="match status" value="1"/>
</dbReference>
<evidence type="ECO:0000256" key="5">
    <source>
        <dbReference type="SAM" id="MobiDB-lite"/>
    </source>
</evidence>
<evidence type="ECO:0000313" key="8">
    <source>
        <dbReference type="EMBL" id="MBB1244753.1"/>
    </source>
</evidence>
<dbReference type="PANTHER" id="PTHR43335">
    <property type="entry name" value="ABC TRANSPORTER, ATP-BINDING PROTEIN"/>
    <property type="match status" value="1"/>
</dbReference>
<feature type="transmembrane region" description="Helical" evidence="6">
    <location>
        <begin position="550"/>
        <end position="574"/>
    </location>
</feature>
<evidence type="ECO:0000256" key="6">
    <source>
        <dbReference type="SAM" id="Phobius"/>
    </source>
</evidence>
<feature type="compositionally biased region" description="Low complexity" evidence="5">
    <location>
        <begin position="423"/>
        <end position="443"/>
    </location>
</feature>
<dbReference type="PANTHER" id="PTHR43335:SF4">
    <property type="entry name" value="ABC TRANSPORTER, ATP-BINDING PROTEIN"/>
    <property type="match status" value="1"/>
</dbReference>
<evidence type="ECO:0000256" key="1">
    <source>
        <dbReference type="ARBA" id="ARBA00005417"/>
    </source>
</evidence>
<feature type="domain" description="ABC transporter" evidence="7">
    <location>
        <begin position="2"/>
        <end position="228"/>
    </location>
</feature>
<feature type="transmembrane region" description="Helical" evidence="6">
    <location>
        <begin position="511"/>
        <end position="530"/>
    </location>
</feature>
<feature type="compositionally biased region" description="Basic and acidic residues" evidence="5">
    <location>
        <begin position="375"/>
        <end position="384"/>
    </location>
</feature>
<dbReference type="GO" id="GO:0005524">
    <property type="term" value="F:ATP binding"/>
    <property type="evidence" value="ECO:0007669"/>
    <property type="project" value="UniProtKB-KW"/>
</dbReference>
<feature type="compositionally biased region" description="Pro residues" evidence="5">
    <location>
        <begin position="388"/>
        <end position="397"/>
    </location>
</feature>
<keyword evidence="6" id="KW-0812">Transmembrane</keyword>
<keyword evidence="4 8" id="KW-0067">ATP-binding</keyword>
<evidence type="ECO:0000256" key="2">
    <source>
        <dbReference type="ARBA" id="ARBA00022448"/>
    </source>
</evidence>
<gene>
    <name evidence="8" type="ORF">GL263_14420</name>
</gene>
<keyword evidence="6" id="KW-1133">Transmembrane helix</keyword>
<name>A0ABR6EHW4_9ACTN</name>
<feature type="region of interest" description="Disordered" evidence="5">
    <location>
        <begin position="334"/>
        <end position="353"/>
    </location>
</feature>
<organism evidence="8 9">
    <name type="scientific">Streptomyces durbertensis</name>
    <dbReference type="NCBI Taxonomy" id="2448886"/>
    <lineage>
        <taxon>Bacteria</taxon>
        <taxon>Bacillati</taxon>
        <taxon>Actinomycetota</taxon>
        <taxon>Actinomycetes</taxon>
        <taxon>Kitasatosporales</taxon>
        <taxon>Streptomycetaceae</taxon>
        <taxon>Streptomyces</taxon>
    </lineage>
</organism>
<keyword evidence="9" id="KW-1185">Reference proteome</keyword>